<evidence type="ECO:0000313" key="1">
    <source>
        <dbReference type="EMBL" id="JAH98604.1"/>
    </source>
</evidence>
<reference evidence="1" key="2">
    <citation type="journal article" date="2015" name="Fish Shellfish Immunol.">
        <title>Early steps in the European eel (Anguilla anguilla)-Vibrio vulnificus interaction in the gills: Role of the RtxA13 toxin.</title>
        <authorList>
            <person name="Callol A."/>
            <person name="Pajuelo D."/>
            <person name="Ebbesson L."/>
            <person name="Teles M."/>
            <person name="MacKenzie S."/>
            <person name="Amaro C."/>
        </authorList>
    </citation>
    <scope>NUCLEOTIDE SEQUENCE</scope>
</reference>
<dbReference type="EMBL" id="GBXM01009973">
    <property type="protein sequence ID" value="JAH98604.1"/>
    <property type="molecule type" value="Transcribed_RNA"/>
</dbReference>
<sequence>MKLFNAGSARGISRLLFTFILPSMYNDPVGFYNCTFPFFFFAEG</sequence>
<organism evidence="1">
    <name type="scientific">Anguilla anguilla</name>
    <name type="common">European freshwater eel</name>
    <name type="synonym">Muraena anguilla</name>
    <dbReference type="NCBI Taxonomy" id="7936"/>
    <lineage>
        <taxon>Eukaryota</taxon>
        <taxon>Metazoa</taxon>
        <taxon>Chordata</taxon>
        <taxon>Craniata</taxon>
        <taxon>Vertebrata</taxon>
        <taxon>Euteleostomi</taxon>
        <taxon>Actinopterygii</taxon>
        <taxon>Neopterygii</taxon>
        <taxon>Teleostei</taxon>
        <taxon>Anguilliformes</taxon>
        <taxon>Anguillidae</taxon>
        <taxon>Anguilla</taxon>
    </lineage>
</organism>
<reference evidence="1" key="1">
    <citation type="submission" date="2014-11" db="EMBL/GenBank/DDBJ databases">
        <authorList>
            <person name="Amaro Gonzalez C."/>
        </authorList>
    </citation>
    <scope>NUCLEOTIDE SEQUENCE</scope>
</reference>
<dbReference type="AlphaFoldDB" id="A0A0E9X7L0"/>
<proteinExistence type="predicted"/>
<protein>
    <submittedName>
        <fullName evidence="1">Uncharacterized protein</fullName>
    </submittedName>
</protein>
<accession>A0A0E9X7L0</accession>
<name>A0A0E9X7L0_ANGAN</name>